<dbReference type="GO" id="GO:0009295">
    <property type="term" value="C:nucleoid"/>
    <property type="evidence" value="ECO:0007669"/>
    <property type="project" value="UniProtKB-SubCell"/>
</dbReference>
<evidence type="ECO:0000256" key="6">
    <source>
        <dbReference type="ARBA" id="ARBA00023163"/>
    </source>
</evidence>
<proteinExistence type="inferred from homology"/>
<keyword evidence="2 7" id="KW-0963">Cytoplasm</keyword>
<dbReference type="EMBL" id="MGJN01000007">
    <property type="protein sequence ID" value="OGN07426.1"/>
    <property type="molecule type" value="Genomic_DNA"/>
</dbReference>
<dbReference type="InterPro" id="IPR035642">
    <property type="entry name" value="MraZ_N"/>
</dbReference>
<dbReference type="InterPro" id="IPR007159">
    <property type="entry name" value="SpoVT-AbrB_dom"/>
</dbReference>
<reference evidence="9 10" key="1">
    <citation type="journal article" date="2016" name="Nat. Commun.">
        <title>Thousands of microbial genomes shed light on interconnected biogeochemical processes in an aquifer system.</title>
        <authorList>
            <person name="Anantharaman K."/>
            <person name="Brown C.T."/>
            <person name="Hug L.A."/>
            <person name="Sharon I."/>
            <person name="Castelle C.J."/>
            <person name="Probst A.J."/>
            <person name="Thomas B.C."/>
            <person name="Singh A."/>
            <person name="Wilkins M.J."/>
            <person name="Karaoz U."/>
            <person name="Brodie E.L."/>
            <person name="Williams K.H."/>
            <person name="Hubbard S.S."/>
            <person name="Banfield J.F."/>
        </authorList>
    </citation>
    <scope>NUCLEOTIDE SEQUENCE [LARGE SCALE GENOMIC DNA]</scope>
</reference>
<dbReference type="GO" id="GO:0051301">
    <property type="term" value="P:cell division"/>
    <property type="evidence" value="ECO:0007669"/>
    <property type="project" value="UniProtKB-KW"/>
</dbReference>
<dbReference type="PANTHER" id="PTHR34701:SF1">
    <property type="entry name" value="TRANSCRIPTIONAL REGULATOR MRAZ"/>
    <property type="match status" value="1"/>
</dbReference>
<evidence type="ECO:0000256" key="7">
    <source>
        <dbReference type="HAMAP-Rule" id="MF_01008"/>
    </source>
</evidence>
<keyword evidence="6 7" id="KW-0804">Transcription</keyword>
<protein>
    <recommendedName>
        <fullName evidence="1 7">Transcriptional regulator MraZ</fullName>
    </recommendedName>
</protein>
<comment type="similarity">
    <text evidence="7">Belongs to the MraZ family.</text>
</comment>
<evidence type="ECO:0000259" key="8">
    <source>
        <dbReference type="PROSITE" id="PS51740"/>
    </source>
</evidence>
<dbReference type="GO" id="GO:0005737">
    <property type="term" value="C:cytoplasm"/>
    <property type="evidence" value="ECO:0007669"/>
    <property type="project" value="UniProtKB-UniRule"/>
</dbReference>
<dbReference type="GO" id="GO:0003700">
    <property type="term" value="F:DNA-binding transcription factor activity"/>
    <property type="evidence" value="ECO:0007669"/>
    <property type="project" value="UniProtKB-UniRule"/>
</dbReference>
<keyword evidence="5 7" id="KW-0238">DNA-binding</keyword>
<sequence length="144" mass="16391">MLIGEYKHNLDPKKRLSIPSKFRKELGEDAVLTRGLDNCLFVFPSQSWKPFAEMLAGLSMAKKDTRSFSRLFLSGAVEVEFDSLGRILIPDVLKEYAHLNKSVVVAGLFNRLEIWDETRWNKYKGDLEKNSDSIAEKLGELGII</sequence>
<dbReference type="Proteomes" id="UP000176834">
    <property type="component" value="Unassembled WGS sequence"/>
</dbReference>
<feature type="domain" description="SpoVT-AbrB" evidence="8">
    <location>
        <begin position="76"/>
        <end position="119"/>
    </location>
</feature>
<evidence type="ECO:0000256" key="2">
    <source>
        <dbReference type="ARBA" id="ARBA00022490"/>
    </source>
</evidence>
<evidence type="ECO:0000313" key="10">
    <source>
        <dbReference type="Proteomes" id="UP000176834"/>
    </source>
</evidence>
<comment type="caution">
    <text evidence="9">The sequence shown here is derived from an EMBL/GenBank/DDBJ whole genome shotgun (WGS) entry which is preliminary data.</text>
</comment>
<dbReference type="InterPro" id="IPR038619">
    <property type="entry name" value="MraZ_sf"/>
</dbReference>
<dbReference type="InterPro" id="IPR037914">
    <property type="entry name" value="SpoVT-AbrB_sf"/>
</dbReference>
<dbReference type="NCBIfam" id="TIGR00242">
    <property type="entry name" value="division/cell wall cluster transcriptional repressor MraZ"/>
    <property type="match status" value="1"/>
</dbReference>
<dbReference type="Pfam" id="PF02381">
    <property type="entry name" value="MraZ"/>
    <property type="match status" value="2"/>
</dbReference>
<evidence type="ECO:0000256" key="5">
    <source>
        <dbReference type="ARBA" id="ARBA00023125"/>
    </source>
</evidence>
<keyword evidence="4 7" id="KW-0805">Transcription regulation</keyword>
<dbReference type="InterPro" id="IPR035644">
    <property type="entry name" value="MraZ_C"/>
</dbReference>
<accession>A0A1F8F5A4</accession>
<dbReference type="HAMAP" id="MF_01008">
    <property type="entry name" value="MraZ"/>
    <property type="match status" value="1"/>
</dbReference>
<evidence type="ECO:0000256" key="1">
    <source>
        <dbReference type="ARBA" id="ARBA00013860"/>
    </source>
</evidence>
<keyword evidence="9" id="KW-0131">Cell cycle</keyword>
<organism evidence="9 10">
    <name type="scientific">Candidatus Yanofskybacteria bacterium RIFCSPHIGHO2_02_FULL_38_22b</name>
    <dbReference type="NCBI Taxonomy" id="1802673"/>
    <lineage>
        <taxon>Bacteria</taxon>
        <taxon>Candidatus Yanofskyibacteriota</taxon>
    </lineage>
</organism>
<comment type="subcellular location">
    <subcellularLocation>
        <location evidence="7">Cytoplasm</location>
        <location evidence="7">Nucleoid</location>
    </subcellularLocation>
</comment>
<dbReference type="SUPFAM" id="SSF89447">
    <property type="entry name" value="AbrB/MazE/MraZ-like"/>
    <property type="match status" value="1"/>
</dbReference>
<dbReference type="GO" id="GO:2000143">
    <property type="term" value="P:negative regulation of DNA-templated transcription initiation"/>
    <property type="evidence" value="ECO:0007669"/>
    <property type="project" value="TreeGrafter"/>
</dbReference>
<keyword evidence="9" id="KW-0132">Cell division</keyword>
<dbReference type="PROSITE" id="PS51740">
    <property type="entry name" value="SPOVT_ABRB"/>
    <property type="match status" value="2"/>
</dbReference>
<feature type="domain" description="SpoVT-AbrB" evidence="8">
    <location>
        <begin position="5"/>
        <end position="47"/>
    </location>
</feature>
<dbReference type="AlphaFoldDB" id="A0A1F8F5A4"/>
<dbReference type="CDD" id="cd16320">
    <property type="entry name" value="MraZ_N"/>
    <property type="match status" value="1"/>
</dbReference>
<dbReference type="Gene3D" id="3.40.1550.20">
    <property type="entry name" value="Transcriptional regulator MraZ domain"/>
    <property type="match status" value="1"/>
</dbReference>
<dbReference type="InterPro" id="IPR003444">
    <property type="entry name" value="MraZ"/>
</dbReference>
<dbReference type="InterPro" id="IPR020603">
    <property type="entry name" value="MraZ_dom"/>
</dbReference>
<keyword evidence="3" id="KW-0677">Repeat</keyword>
<name>A0A1F8F5A4_9BACT</name>
<comment type="subunit">
    <text evidence="7">Forms oligomers.</text>
</comment>
<evidence type="ECO:0000256" key="4">
    <source>
        <dbReference type="ARBA" id="ARBA00023015"/>
    </source>
</evidence>
<dbReference type="PANTHER" id="PTHR34701">
    <property type="entry name" value="TRANSCRIPTIONAL REGULATOR MRAZ"/>
    <property type="match status" value="1"/>
</dbReference>
<evidence type="ECO:0000256" key="3">
    <source>
        <dbReference type="ARBA" id="ARBA00022737"/>
    </source>
</evidence>
<gene>
    <name evidence="7" type="primary">mraZ</name>
    <name evidence="9" type="ORF">A3B86_01610</name>
</gene>
<evidence type="ECO:0000313" key="9">
    <source>
        <dbReference type="EMBL" id="OGN07426.1"/>
    </source>
</evidence>
<dbReference type="GO" id="GO:0000976">
    <property type="term" value="F:transcription cis-regulatory region binding"/>
    <property type="evidence" value="ECO:0007669"/>
    <property type="project" value="TreeGrafter"/>
</dbReference>
<dbReference type="CDD" id="cd16321">
    <property type="entry name" value="MraZ_C"/>
    <property type="match status" value="1"/>
</dbReference>